<dbReference type="EC" id="2.7.11.1" evidence="1"/>
<dbReference type="AlphaFoldDB" id="A0A839XB17"/>
<dbReference type="PROSITE" id="PS00108">
    <property type="entry name" value="PROTEIN_KINASE_ST"/>
    <property type="match status" value="1"/>
</dbReference>
<proteinExistence type="predicted"/>
<feature type="region of interest" description="Disordered" evidence="9">
    <location>
        <begin position="298"/>
        <end position="373"/>
    </location>
</feature>
<feature type="domain" description="Protein kinase" evidence="11">
    <location>
        <begin position="17"/>
        <end position="285"/>
    </location>
</feature>
<dbReference type="CDD" id="cd06577">
    <property type="entry name" value="PASTA_pknB"/>
    <property type="match status" value="4"/>
</dbReference>
<dbReference type="SMART" id="SM00220">
    <property type="entry name" value="S_TKc"/>
    <property type="match status" value="1"/>
</dbReference>
<evidence type="ECO:0000313" key="14">
    <source>
        <dbReference type="Proteomes" id="UP000564573"/>
    </source>
</evidence>
<keyword evidence="10" id="KW-1133">Transmembrane helix</keyword>
<name>A0A839XB17_9PSEU</name>
<feature type="region of interest" description="Disordered" evidence="9">
    <location>
        <begin position="433"/>
        <end position="454"/>
    </location>
</feature>
<comment type="caution">
    <text evidence="13">The sequence shown here is derived from an EMBL/GenBank/DDBJ whole genome shotgun (WGS) entry which is preliminary data.</text>
</comment>
<keyword evidence="10" id="KW-0812">Transmembrane</keyword>
<sequence>MTRTDENLVGALLDRRYRVDGLLARGGMSSVYRGLDTRLDRPVAIKIMDSRFADDRSFVERFEREARSAAKLHHPHVVAVHDQGFDGTPGTEQRRAFLVMELVDGGTLRDLLDERGALTLPQVLTIAEDVLSALGAAHAAGLVHRDVKPENVLIGRGGQAGSGVVKVGDFGLVRAVAATANTTGSVILGTVAYLSPEQVTSGSASERGDVYSVGILLYEMLTGHVPYTADTPISVAYRHVNDDVPAPSASRADLPPALDDLVLRATRRDGEARPADATEFLEQLREIRGQLGIQRTAVPIPAPQRPPQPPPPGPTGSEETTPPESDAERTVPAMQAVTAPTAGGPTGTQALPRSTAAAAPAPDDTSGDQPATSHRRGRWLALWLVAALLLVGGVATGGWWLLSGRYVDVPDISGMDRQQATQALQNAELTPTFEEERHNTVPSGTSIRTDPPAGAQALRGDRVTVMVSLGKPVVPDIQPGTSVEQAQQAIEQAQLTPTRDENTDQYSTDVEEGAVISVSPQPGTQANIGANVAVVVSKGPEPLPVPSVTGMPRDEAFTTLQEAGFEPYDAGEDFSDEVAGGHVVRTEPASGDTVDQGSRIGVYVSNAVDVPDVTGRPLPDARQLLSDAGLSVAGDSGDGDDGGLGGDRFVLVVGQDPEARTRVKRGSKVTLSTLP</sequence>
<dbReference type="FunFam" id="1.10.510.10:FF:000021">
    <property type="entry name" value="Serine/threonine protein kinase"/>
    <property type="match status" value="1"/>
</dbReference>
<gene>
    <name evidence="13" type="ORF">FB384_000066</name>
</gene>
<evidence type="ECO:0000256" key="10">
    <source>
        <dbReference type="SAM" id="Phobius"/>
    </source>
</evidence>
<dbReference type="Proteomes" id="UP000564573">
    <property type="component" value="Unassembled WGS sequence"/>
</dbReference>
<evidence type="ECO:0000256" key="7">
    <source>
        <dbReference type="ARBA" id="ARBA00047899"/>
    </source>
</evidence>
<accession>A0A839XB17</accession>
<dbReference type="CDD" id="cd14014">
    <property type="entry name" value="STKc_PknB_like"/>
    <property type="match status" value="1"/>
</dbReference>
<feature type="domain" description="PASTA" evidence="12">
    <location>
        <begin position="470"/>
        <end position="538"/>
    </location>
</feature>
<evidence type="ECO:0000256" key="2">
    <source>
        <dbReference type="ARBA" id="ARBA00022527"/>
    </source>
</evidence>
<keyword evidence="5 13" id="KW-0418">Kinase</keyword>
<dbReference type="InterPro" id="IPR000719">
    <property type="entry name" value="Prot_kinase_dom"/>
</dbReference>
<keyword evidence="14" id="KW-1185">Reference proteome</keyword>
<evidence type="ECO:0000256" key="1">
    <source>
        <dbReference type="ARBA" id="ARBA00012513"/>
    </source>
</evidence>
<evidence type="ECO:0000313" key="13">
    <source>
        <dbReference type="EMBL" id="MBB3661162.1"/>
    </source>
</evidence>
<feature type="compositionally biased region" description="Low complexity" evidence="9">
    <location>
        <begin position="315"/>
        <end position="324"/>
    </location>
</feature>
<dbReference type="Gene3D" id="1.10.510.10">
    <property type="entry name" value="Transferase(Phosphotransferase) domain 1"/>
    <property type="match status" value="1"/>
</dbReference>
<protein>
    <recommendedName>
        <fullName evidence="1">non-specific serine/threonine protein kinase</fullName>
        <ecNumber evidence="1">2.7.11.1</ecNumber>
    </recommendedName>
</protein>
<dbReference type="PROSITE" id="PS50011">
    <property type="entry name" value="PROTEIN_KINASE_DOM"/>
    <property type="match status" value="1"/>
</dbReference>
<feature type="compositionally biased region" description="Low complexity" evidence="9">
    <location>
        <begin position="335"/>
        <end position="364"/>
    </location>
</feature>
<keyword evidence="2" id="KW-0723">Serine/threonine-protein kinase</keyword>
<evidence type="ECO:0000256" key="4">
    <source>
        <dbReference type="ARBA" id="ARBA00022741"/>
    </source>
</evidence>
<keyword evidence="4" id="KW-0547">Nucleotide-binding</keyword>
<dbReference type="SMART" id="SM00740">
    <property type="entry name" value="PASTA"/>
    <property type="match status" value="4"/>
</dbReference>
<dbReference type="EMBL" id="JACIBS010000001">
    <property type="protein sequence ID" value="MBB3661162.1"/>
    <property type="molecule type" value="Genomic_DNA"/>
</dbReference>
<evidence type="ECO:0000256" key="6">
    <source>
        <dbReference type="ARBA" id="ARBA00022840"/>
    </source>
</evidence>
<dbReference type="InterPro" id="IPR011009">
    <property type="entry name" value="Kinase-like_dom_sf"/>
</dbReference>
<dbReference type="InterPro" id="IPR008271">
    <property type="entry name" value="Ser/Thr_kinase_AS"/>
</dbReference>
<evidence type="ECO:0000256" key="3">
    <source>
        <dbReference type="ARBA" id="ARBA00022679"/>
    </source>
</evidence>
<dbReference type="FunFam" id="3.30.200.20:FF:000035">
    <property type="entry name" value="Serine/threonine protein kinase Stk1"/>
    <property type="match status" value="1"/>
</dbReference>
<feature type="domain" description="PASTA" evidence="12">
    <location>
        <begin position="539"/>
        <end position="606"/>
    </location>
</feature>
<evidence type="ECO:0000256" key="8">
    <source>
        <dbReference type="ARBA" id="ARBA00048679"/>
    </source>
</evidence>
<feature type="domain" description="PASTA" evidence="12">
    <location>
        <begin position="403"/>
        <end position="469"/>
    </location>
</feature>
<dbReference type="Pfam" id="PF03793">
    <property type="entry name" value="PASTA"/>
    <property type="match status" value="4"/>
</dbReference>
<feature type="domain" description="PASTA" evidence="12">
    <location>
        <begin position="607"/>
        <end position="675"/>
    </location>
</feature>
<dbReference type="PROSITE" id="PS51178">
    <property type="entry name" value="PASTA"/>
    <property type="match status" value="4"/>
</dbReference>
<dbReference type="GO" id="GO:0005524">
    <property type="term" value="F:ATP binding"/>
    <property type="evidence" value="ECO:0007669"/>
    <property type="project" value="UniProtKB-KW"/>
</dbReference>
<organism evidence="13 14">
    <name type="scientific">Prauserella sediminis</name>
    <dbReference type="NCBI Taxonomy" id="577680"/>
    <lineage>
        <taxon>Bacteria</taxon>
        <taxon>Bacillati</taxon>
        <taxon>Actinomycetota</taxon>
        <taxon>Actinomycetes</taxon>
        <taxon>Pseudonocardiales</taxon>
        <taxon>Pseudonocardiaceae</taxon>
        <taxon>Prauserella</taxon>
        <taxon>Prauserella salsuginis group</taxon>
    </lineage>
</organism>
<evidence type="ECO:0000256" key="5">
    <source>
        <dbReference type="ARBA" id="ARBA00022777"/>
    </source>
</evidence>
<dbReference type="GO" id="GO:0045717">
    <property type="term" value="P:negative regulation of fatty acid biosynthetic process"/>
    <property type="evidence" value="ECO:0007669"/>
    <property type="project" value="UniProtKB-ARBA"/>
</dbReference>
<dbReference type="Pfam" id="PF00069">
    <property type="entry name" value="Pkinase"/>
    <property type="match status" value="1"/>
</dbReference>
<dbReference type="SUPFAM" id="SSF54184">
    <property type="entry name" value="Penicillin-binding protein 2x (pbp-2x), c-terminal domain"/>
    <property type="match status" value="1"/>
</dbReference>
<dbReference type="SUPFAM" id="SSF56112">
    <property type="entry name" value="Protein kinase-like (PK-like)"/>
    <property type="match status" value="1"/>
</dbReference>
<feature type="compositionally biased region" description="Pro residues" evidence="9">
    <location>
        <begin position="300"/>
        <end position="314"/>
    </location>
</feature>
<evidence type="ECO:0000256" key="9">
    <source>
        <dbReference type="SAM" id="MobiDB-lite"/>
    </source>
</evidence>
<comment type="catalytic activity">
    <reaction evidence="8">
        <text>L-seryl-[protein] + ATP = O-phospho-L-seryl-[protein] + ADP + H(+)</text>
        <dbReference type="Rhea" id="RHEA:17989"/>
        <dbReference type="Rhea" id="RHEA-COMP:9863"/>
        <dbReference type="Rhea" id="RHEA-COMP:11604"/>
        <dbReference type="ChEBI" id="CHEBI:15378"/>
        <dbReference type="ChEBI" id="CHEBI:29999"/>
        <dbReference type="ChEBI" id="CHEBI:30616"/>
        <dbReference type="ChEBI" id="CHEBI:83421"/>
        <dbReference type="ChEBI" id="CHEBI:456216"/>
        <dbReference type="EC" id="2.7.11.1"/>
    </reaction>
</comment>
<dbReference type="RefSeq" id="WP_183778060.1">
    <property type="nucleotide sequence ID" value="NZ_JACIBS010000001.1"/>
</dbReference>
<reference evidence="13 14" key="1">
    <citation type="submission" date="2020-08" db="EMBL/GenBank/DDBJ databases">
        <title>Sequencing the genomes of 1000 actinobacteria strains.</title>
        <authorList>
            <person name="Klenk H.-P."/>
        </authorList>
    </citation>
    <scope>NUCLEOTIDE SEQUENCE [LARGE SCALE GENOMIC DNA]</scope>
    <source>
        <strain evidence="13 14">DSM 45267</strain>
    </source>
</reference>
<dbReference type="PANTHER" id="PTHR43289:SF34">
    <property type="entry name" value="SERINE_THREONINE-PROTEIN KINASE YBDM-RELATED"/>
    <property type="match status" value="1"/>
</dbReference>
<dbReference type="GO" id="GO:0004674">
    <property type="term" value="F:protein serine/threonine kinase activity"/>
    <property type="evidence" value="ECO:0007669"/>
    <property type="project" value="UniProtKB-KW"/>
</dbReference>
<dbReference type="PANTHER" id="PTHR43289">
    <property type="entry name" value="MITOGEN-ACTIVATED PROTEIN KINASE KINASE KINASE 20-RELATED"/>
    <property type="match status" value="1"/>
</dbReference>
<dbReference type="InterPro" id="IPR005543">
    <property type="entry name" value="PASTA_dom"/>
</dbReference>
<keyword evidence="10" id="KW-0472">Membrane</keyword>
<dbReference type="Gene3D" id="3.30.200.20">
    <property type="entry name" value="Phosphorylase Kinase, domain 1"/>
    <property type="match status" value="1"/>
</dbReference>
<comment type="catalytic activity">
    <reaction evidence="7">
        <text>L-threonyl-[protein] + ATP = O-phospho-L-threonyl-[protein] + ADP + H(+)</text>
        <dbReference type="Rhea" id="RHEA:46608"/>
        <dbReference type="Rhea" id="RHEA-COMP:11060"/>
        <dbReference type="Rhea" id="RHEA-COMP:11605"/>
        <dbReference type="ChEBI" id="CHEBI:15378"/>
        <dbReference type="ChEBI" id="CHEBI:30013"/>
        <dbReference type="ChEBI" id="CHEBI:30616"/>
        <dbReference type="ChEBI" id="CHEBI:61977"/>
        <dbReference type="ChEBI" id="CHEBI:456216"/>
        <dbReference type="EC" id="2.7.11.1"/>
    </reaction>
</comment>
<keyword evidence="6" id="KW-0067">ATP-binding</keyword>
<feature type="transmembrane region" description="Helical" evidence="10">
    <location>
        <begin position="379"/>
        <end position="402"/>
    </location>
</feature>
<dbReference type="Gene3D" id="3.30.10.20">
    <property type="match status" value="4"/>
</dbReference>
<evidence type="ECO:0000259" key="12">
    <source>
        <dbReference type="PROSITE" id="PS51178"/>
    </source>
</evidence>
<evidence type="ECO:0000259" key="11">
    <source>
        <dbReference type="PROSITE" id="PS50011"/>
    </source>
</evidence>
<keyword evidence="3 13" id="KW-0808">Transferase</keyword>